<comment type="caution">
    <text evidence="1">The sequence shown here is derived from an EMBL/GenBank/DDBJ whole genome shotgun (WGS) entry which is preliminary data.</text>
</comment>
<evidence type="ECO:0000313" key="1">
    <source>
        <dbReference type="EMBL" id="KAH7666311.1"/>
    </source>
</evidence>
<evidence type="ECO:0000313" key="2">
    <source>
        <dbReference type="Proteomes" id="UP000827976"/>
    </source>
</evidence>
<keyword evidence="2" id="KW-1185">Reference proteome</keyword>
<dbReference type="Proteomes" id="UP000827976">
    <property type="component" value="Chromosome 13"/>
</dbReference>
<proteinExistence type="predicted"/>
<protein>
    <submittedName>
        <fullName evidence="1">Nucleolar MIF4G domain-containing protein 1</fullName>
    </submittedName>
</protein>
<name>A0ACB7UZF8_DIOAL</name>
<accession>A0ACB7UZF8</accession>
<reference evidence="2" key="1">
    <citation type="journal article" date="2022" name="Nat. Commun.">
        <title>Chromosome evolution and the genetic basis of agronomically important traits in greater yam.</title>
        <authorList>
            <person name="Bredeson J.V."/>
            <person name="Lyons J.B."/>
            <person name="Oniyinde I.O."/>
            <person name="Okereke N.R."/>
            <person name="Kolade O."/>
            <person name="Nnabue I."/>
            <person name="Nwadili C.O."/>
            <person name="Hribova E."/>
            <person name="Parker M."/>
            <person name="Nwogha J."/>
            <person name="Shu S."/>
            <person name="Carlson J."/>
            <person name="Kariba R."/>
            <person name="Muthemba S."/>
            <person name="Knop K."/>
            <person name="Barton G.J."/>
            <person name="Sherwood A.V."/>
            <person name="Lopez-Montes A."/>
            <person name="Asiedu R."/>
            <person name="Jamnadass R."/>
            <person name="Muchugi A."/>
            <person name="Goodstein D."/>
            <person name="Egesi C.N."/>
            <person name="Featherston J."/>
            <person name="Asfaw A."/>
            <person name="Simpson G.G."/>
            <person name="Dolezel J."/>
            <person name="Hendre P.S."/>
            <person name="Van Deynze A."/>
            <person name="Kumar P.L."/>
            <person name="Obidiegwu J.E."/>
            <person name="Bhattacharjee R."/>
            <person name="Rokhsar D.S."/>
        </authorList>
    </citation>
    <scope>NUCLEOTIDE SEQUENCE [LARGE SCALE GENOMIC DNA]</scope>
    <source>
        <strain evidence="2">cv. TDa95/00328</strain>
    </source>
</reference>
<organism evidence="1 2">
    <name type="scientific">Dioscorea alata</name>
    <name type="common">Purple yam</name>
    <dbReference type="NCBI Taxonomy" id="55571"/>
    <lineage>
        <taxon>Eukaryota</taxon>
        <taxon>Viridiplantae</taxon>
        <taxon>Streptophyta</taxon>
        <taxon>Embryophyta</taxon>
        <taxon>Tracheophyta</taxon>
        <taxon>Spermatophyta</taxon>
        <taxon>Magnoliopsida</taxon>
        <taxon>Liliopsida</taxon>
        <taxon>Dioscoreales</taxon>
        <taxon>Dioscoreaceae</taxon>
        <taxon>Dioscorea</taxon>
    </lineage>
</organism>
<gene>
    <name evidence="1" type="ORF">IHE45_13G092800</name>
</gene>
<dbReference type="EMBL" id="CM037023">
    <property type="protein sequence ID" value="KAH7666311.1"/>
    <property type="molecule type" value="Genomic_DNA"/>
</dbReference>
<sequence length="707" mass="80564">MKGKRFLSSLHSQNDNEKMKRENDKKGLLVSRSDFHLNSMKKKKQQKLKGKSQTKFEEFLEMEKANGVFSADEDAKTLRRLTKRLKVKNGALDGDDDGFNSLLEGLPSGLDMFFDESAIDHTEEDAGEESPKEETVPSNEMFKKRKRRKKIRDDSKMSLKEDNTTESDKVVSEKHNELPEEEPCVGLLPLDATVKYVAPHMRASQGSESEELSQVRRRIRGLLNRLSESNVESITGEVAAIFRTVGRSVACQIIGDEVLASCARGPRGNEQYAAVFAAFIGGMACLVGTDFSARFLASLAKVFEEEYLKDDNLSLRNITLLLSYLCIFGICASDLVYDFLLVLSKRLTELDVSTILTLLQCCGMKLRGDDPTAMKDFVLDIQNRVNELKNSDLKQDAKSKINSKRMQFMLETICDIKNNKKRPREDSAHHTRIKKWLQKLRVEDILLRGLKWGKLLDPEKKGQWWLSGEIESPADNVEDVAATINKEILETQKLVQLAAAQRMNTDIRRAIFCIIMSGEDYLDAFEKILRLDLSGKQDREIMRVLVDCCLQEKVFNKYYTVLASKLCSHDKNHKFSLQYCLWDHFKELESMELHRLVNLARFVAEMVSSFTLSLSLLKTVDLTDLKRLTPKRIMHFRILFEAVLENTDALVWNIFTRVAAVPELEILKDGIVYFIKQYLLAANSGKSFAQKYKIAKKALANEAGVLM</sequence>